<evidence type="ECO:0000256" key="2">
    <source>
        <dbReference type="ARBA" id="ARBA00022448"/>
    </source>
</evidence>
<evidence type="ECO:0000256" key="6">
    <source>
        <dbReference type="ARBA" id="ARBA00023237"/>
    </source>
</evidence>
<evidence type="ECO:0000256" key="4">
    <source>
        <dbReference type="ARBA" id="ARBA00022692"/>
    </source>
</evidence>
<comment type="subcellular location">
    <subcellularLocation>
        <location evidence="1 7">Cell outer membrane</location>
        <topology evidence="1 7">Multi-pass membrane protein</topology>
    </subcellularLocation>
</comment>
<comment type="similarity">
    <text evidence="7">Belongs to the TonB-dependent receptor family.</text>
</comment>
<dbReference type="InterPro" id="IPR023997">
    <property type="entry name" value="TonB-dep_OMP_SusC/RagA_CS"/>
</dbReference>
<dbReference type="Gene3D" id="2.40.170.20">
    <property type="entry name" value="TonB-dependent receptor, beta-barrel domain"/>
    <property type="match status" value="1"/>
</dbReference>
<dbReference type="GO" id="GO:0009279">
    <property type="term" value="C:cell outer membrane"/>
    <property type="evidence" value="ECO:0007669"/>
    <property type="project" value="UniProtKB-SubCell"/>
</dbReference>
<organism evidence="9 10">
    <name type="scientific">Flammeovirga yaeyamensis</name>
    <dbReference type="NCBI Taxonomy" id="367791"/>
    <lineage>
        <taxon>Bacteria</taxon>
        <taxon>Pseudomonadati</taxon>
        <taxon>Bacteroidota</taxon>
        <taxon>Cytophagia</taxon>
        <taxon>Cytophagales</taxon>
        <taxon>Flammeovirgaceae</taxon>
        <taxon>Flammeovirga</taxon>
    </lineage>
</organism>
<dbReference type="Gene3D" id="3.55.50.30">
    <property type="match status" value="1"/>
</dbReference>
<dbReference type="Gene3D" id="2.170.130.10">
    <property type="entry name" value="TonB-dependent receptor, plug domain"/>
    <property type="match status" value="1"/>
</dbReference>
<dbReference type="Pfam" id="PF07715">
    <property type="entry name" value="Plug"/>
    <property type="match status" value="1"/>
</dbReference>
<dbReference type="Pfam" id="PF13715">
    <property type="entry name" value="CarbopepD_reg_2"/>
    <property type="match status" value="1"/>
</dbReference>
<proteinExistence type="inferred from homology"/>
<accession>A0AAX1N9N7</accession>
<evidence type="ECO:0000256" key="7">
    <source>
        <dbReference type="PROSITE-ProRule" id="PRU01360"/>
    </source>
</evidence>
<keyword evidence="6 7" id="KW-0998">Cell outer membrane</keyword>
<dbReference type="SUPFAM" id="SSF56935">
    <property type="entry name" value="Porins"/>
    <property type="match status" value="1"/>
</dbReference>
<evidence type="ECO:0000313" key="9">
    <source>
        <dbReference type="EMBL" id="QWG04288.1"/>
    </source>
</evidence>
<dbReference type="NCBIfam" id="TIGR04056">
    <property type="entry name" value="OMP_RagA_SusC"/>
    <property type="match status" value="1"/>
</dbReference>
<dbReference type="InterPro" id="IPR039426">
    <property type="entry name" value="TonB-dep_rcpt-like"/>
</dbReference>
<dbReference type="InterPro" id="IPR023996">
    <property type="entry name" value="TonB-dep_OMP_SusC/RagA"/>
</dbReference>
<dbReference type="AlphaFoldDB" id="A0AAX1N9N7"/>
<evidence type="ECO:0000313" key="10">
    <source>
        <dbReference type="Proteomes" id="UP000678679"/>
    </source>
</evidence>
<keyword evidence="10" id="KW-1185">Reference proteome</keyword>
<dbReference type="PROSITE" id="PS52016">
    <property type="entry name" value="TONB_DEPENDENT_REC_3"/>
    <property type="match status" value="1"/>
</dbReference>
<dbReference type="Gene3D" id="2.60.40.1120">
    <property type="entry name" value="Carboxypeptidase-like, regulatory domain"/>
    <property type="match status" value="1"/>
</dbReference>
<evidence type="ECO:0000256" key="1">
    <source>
        <dbReference type="ARBA" id="ARBA00004571"/>
    </source>
</evidence>
<keyword evidence="3 7" id="KW-1134">Transmembrane beta strand</keyword>
<dbReference type="SUPFAM" id="SSF49464">
    <property type="entry name" value="Carboxypeptidase regulatory domain-like"/>
    <property type="match status" value="1"/>
</dbReference>
<reference evidence="9 10" key="1">
    <citation type="submission" date="2021-05" db="EMBL/GenBank/DDBJ databases">
        <title>Comparative genomic studies on the polysaccharide-degrading batcterial strains of the Flammeovirga genus.</title>
        <authorList>
            <person name="Zewei F."/>
            <person name="Zheng Z."/>
            <person name="Yu L."/>
            <person name="Ruyue G."/>
            <person name="Yanhong M."/>
            <person name="Yuanyuan C."/>
            <person name="Jingyan G."/>
            <person name="Wenjun H."/>
        </authorList>
    </citation>
    <scope>NUCLEOTIDE SEQUENCE [LARGE SCALE GENOMIC DNA]</scope>
    <source>
        <strain evidence="9 10">NBRC:100898</strain>
    </source>
</reference>
<sequence>MKKIPKPDMKRYSFIRLAFHCLCFLSFISLFGLSNHLNAQTVAANKITLTIKNQSLKQVITDLKEKTNYDFIYVSHLFDNYNNINFSCSEASIEEVLTQLLSNKPIKFAIENNKVIFSRDDTKVISEEEPEQESKKVKVFGVVTDDTGMTVPGANVIIKGTTIGASTDFEGKFTMLVDKFNYLMISAIGYKTQEFRVGNRTSFNVQLVREVTALEEVLVVGYGTQKKADIIGSVSSVKGDALEVTQNPSFEASLQGMAAGVSVQTSGGAPGARTVIKIRGTGSINSSTDPLWVIDGMPVYSNPYGLGSSGQSPMSLINPNDIESIEVLKDAAATSIYGSRGSNGVILVTTKSGKKGTGYTSFSHSTGFSQLTRTPQDLGYSNTNDWFGIMDEAYQNTYSRNFKTSDHYRFSPFATTKIDREDAEKINTDWFNELFRPGVYHDYNLSSSRGFDDLALYISANYRNDKGVQNHNNFERFGLLSNLDFKPGGDRLKFGAKINIAYTNNERRESGTTSVITYALPWFPVQDPNNPTNYYNPYTGSNPVAMNDPRNTLNNVKQYRGLAGLYLDYKIPGVDGLSFRSELSTDILQSNVVEWQSKDIYLNGGQEPTSRAREEAVTYSSINVNGFLTYQKTFEKHDFNIVGGLETQQMSQYSRVLQGEGLTGIYQELGNPNVMTDMYAGLNGERYLMGFFGRFNYKFNNKYLFGISLRRDGTSAFTADHRWGTFIAASAGWFLSDEPFMDFLGDDVTLKLRGSYGETGNQNVQSGLDVINYNGNVSYGGQSIMGVNGTLPINLAVNNLTWETTRSADVGLDFGFLGNKINGSIAYYSRYVDGMLLPVPVPWSAGVSSDNLDFGQGTYDYDKNSIFSNVGDMINSGLELEFYTVNIKKGSFEWRTSFNIALNKNEIISLTPELDDTGKGLIHSNTPSVSRSSRKRKEWYISDWAGVDPSNGVPMIYVVDQNHYNQTGETRRAQNSAGQDSLTYATTTNMEQNRFYQEGKSADPTYYGGITNSFNFKGFDFSFMFTFSGGNYIMDYDRQISTVPNETRMLLSEVRTDSWKKEGDVTKYPQLRARGTYIVDGKPMTGFDNSDVYHNRELYKGDFIRLRNVSLGYNFSDQLCSKLRMKSFRIYVQGTNLWTFTEYPGFDPEGAEFVKFSSSIPQTKSVVIGLNANF</sequence>
<evidence type="ECO:0000256" key="3">
    <source>
        <dbReference type="ARBA" id="ARBA00022452"/>
    </source>
</evidence>
<dbReference type="NCBIfam" id="TIGR04057">
    <property type="entry name" value="SusC_RagA_signa"/>
    <property type="match status" value="1"/>
</dbReference>
<feature type="domain" description="TonB-dependent receptor plug" evidence="8">
    <location>
        <begin position="227"/>
        <end position="345"/>
    </location>
</feature>
<dbReference type="InterPro" id="IPR037066">
    <property type="entry name" value="Plug_dom_sf"/>
</dbReference>
<gene>
    <name evidence="9" type="ORF">KMW28_25685</name>
</gene>
<keyword evidence="2 7" id="KW-0813">Transport</keyword>
<protein>
    <submittedName>
        <fullName evidence="9">SusC/RagA family TonB-linked outer membrane protein</fullName>
    </submittedName>
</protein>
<keyword evidence="5 7" id="KW-0472">Membrane</keyword>
<name>A0AAX1N9N7_9BACT</name>
<dbReference type="EMBL" id="CP076133">
    <property type="protein sequence ID" value="QWG04288.1"/>
    <property type="molecule type" value="Genomic_DNA"/>
</dbReference>
<dbReference type="InterPro" id="IPR008969">
    <property type="entry name" value="CarboxyPept-like_regulatory"/>
</dbReference>
<dbReference type="Proteomes" id="UP000678679">
    <property type="component" value="Chromosome 2"/>
</dbReference>
<dbReference type="InterPro" id="IPR012910">
    <property type="entry name" value="Plug_dom"/>
</dbReference>
<dbReference type="InterPro" id="IPR036942">
    <property type="entry name" value="Beta-barrel_TonB_sf"/>
</dbReference>
<evidence type="ECO:0000256" key="5">
    <source>
        <dbReference type="ARBA" id="ARBA00023136"/>
    </source>
</evidence>
<dbReference type="RefSeq" id="WP_169663770.1">
    <property type="nucleotide sequence ID" value="NZ_CP076133.1"/>
</dbReference>
<evidence type="ECO:0000259" key="8">
    <source>
        <dbReference type="Pfam" id="PF07715"/>
    </source>
</evidence>
<dbReference type="KEGG" id="fya:KMW28_25685"/>
<keyword evidence="4 7" id="KW-0812">Transmembrane</keyword>